<name>A0A5D3WIV0_9BACT</name>
<reference evidence="2 3" key="1">
    <citation type="submission" date="2019-07" db="EMBL/GenBank/DDBJ databases">
        <title>Genomic Encyclopedia of Type Strains, Phase IV (KMG-IV): sequencing the most valuable type-strain genomes for metagenomic binning, comparative biology and taxonomic classification.</title>
        <authorList>
            <person name="Goeker M."/>
        </authorList>
    </citation>
    <scope>NUCLEOTIDE SEQUENCE [LARGE SCALE GENOMIC DNA]</scope>
    <source>
        <strain evidence="2 3">SS015</strain>
    </source>
</reference>
<dbReference type="SUPFAM" id="SSF109604">
    <property type="entry name" value="HD-domain/PDEase-like"/>
    <property type="match status" value="1"/>
</dbReference>
<dbReference type="AlphaFoldDB" id="A0A5D3WIV0"/>
<dbReference type="EMBL" id="VNIB01000005">
    <property type="protein sequence ID" value="TYO98809.1"/>
    <property type="molecule type" value="Genomic_DNA"/>
</dbReference>
<evidence type="ECO:0000313" key="3">
    <source>
        <dbReference type="Proteomes" id="UP000324159"/>
    </source>
</evidence>
<evidence type="ECO:0000259" key="1">
    <source>
        <dbReference type="PROSITE" id="PS51832"/>
    </source>
</evidence>
<dbReference type="InterPro" id="IPR003018">
    <property type="entry name" value="GAF"/>
</dbReference>
<sequence>MVAESKRSLKKDVSRLTRVLSTVIKCHGVLVTSKTEDEIYNNICRIVVDDDKYKLAWIGIPKDDQDKNVVPIACKGLDKEYLDALAVHWKDDRYSNGPTDTAIRTGKVQINNDIHDNPAYEQWRDNAVRHGYRSSISIPCKIEYCILCTLNIYSDEAHAFDRQEIELLEELAKDIAYGVENLRTIDKKNRLQVELAATLTQLVEAIALTLEKRDPYTGGHQKRVAKLAAAIAEQLSWSDNRIEGLYLSGLIHDIGKIYIPSEILNRPGPLTGAEFSIIKTHPNVGHEIVENVSCKYPIKEIILQHHERLNGSGYPHGLKQDQISFEARVIAVADVTEAILSHRPYRPALGIHAAMEELKRGRGAIYDPTAVDICMSLFNDGNFQWE</sequence>
<feature type="domain" description="HD-GYP" evidence="1">
    <location>
        <begin position="195"/>
        <end position="386"/>
    </location>
</feature>
<dbReference type="PANTHER" id="PTHR43155:SF2">
    <property type="entry name" value="CYCLIC DI-GMP PHOSPHODIESTERASE PA4108"/>
    <property type="match status" value="1"/>
</dbReference>
<dbReference type="SMART" id="SM00065">
    <property type="entry name" value="GAF"/>
    <property type="match status" value="1"/>
</dbReference>
<organism evidence="2 3">
    <name type="scientific">Geothermobacter ehrlichii</name>
    <dbReference type="NCBI Taxonomy" id="213224"/>
    <lineage>
        <taxon>Bacteria</taxon>
        <taxon>Pseudomonadati</taxon>
        <taxon>Thermodesulfobacteriota</taxon>
        <taxon>Desulfuromonadia</taxon>
        <taxon>Desulfuromonadales</taxon>
        <taxon>Geothermobacteraceae</taxon>
        <taxon>Geothermobacter</taxon>
    </lineage>
</organism>
<dbReference type="InterPro" id="IPR037522">
    <property type="entry name" value="HD_GYP_dom"/>
</dbReference>
<dbReference type="PANTHER" id="PTHR43155">
    <property type="entry name" value="CYCLIC DI-GMP PHOSPHODIESTERASE PA4108-RELATED"/>
    <property type="match status" value="1"/>
</dbReference>
<dbReference type="SMART" id="SM00471">
    <property type="entry name" value="HDc"/>
    <property type="match status" value="1"/>
</dbReference>
<accession>A0A5D3WIV0</accession>
<dbReference type="InterPro" id="IPR029016">
    <property type="entry name" value="GAF-like_dom_sf"/>
</dbReference>
<dbReference type="InterPro" id="IPR006675">
    <property type="entry name" value="HDIG_dom"/>
</dbReference>
<dbReference type="GO" id="GO:0016740">
    <property type="term" value="F:transferase activity"/>
    <property type="evidence" value="ECO:0007669"/>
    <property type="project" value="UniProtKB-KW"/>
</dbReference>
<dbReference type="RefSeq" id="WP_148895741.1">
    <property type="nucleotide sequence ID" value="NZ_VNIB01000005.1"/>
</dbReference>
<dbReference type="Pfam" id="PF13487">
    <property type="entry name" value="HD_5"/>
    <property type="match status" value="1"/>
</dbReference>
<dbReference type="InterPro" id="IPR003607">
    <property type="entry name" value="HD/PDEase_dom"/>
</dbReference>
<dbReference type="OrthoDB" id="9769359at2"/>
<dbReference type="CDD" id="cd00077">
    <property type="entry name" value="HDc"/>
    <property type="match status" value="1"/>
</dbReference>
<keyword evidence="3" id="KW-1185">Reference proteome</keyword>
<comment type="caution">
    <text evidence="2">The sequence shown here is derived from an EMBL/GenBank/DDBJ whole genome shotgun (WGS) entry which is preliminary data.</text>
</comment>
<dbReference type="NCBIfam" id="TIGR00277">
    <property type="entry name" value="HDIG"/>
    <property type="match status" value="1"/>
</dbReference>
<dbReference type="Proteomes" id="UP000324159">
    <property type="component" value="Unassembled WGS sequence"/>
</dbReference>
<dbReference type="Pfam" id="PF13185">
    <property type="entry name" value="GAF_2"/>
    <property type="match status" value="1"/>
</dbReference>
<dbReference type="Gene3D" id="3.30.450.40">
    <property type="match status" value="1"/>
</dbReference>
<protein>
    <submittedName>
        <fullName evidence="2">Putative nucleotidyltransferase with HDIG domain</fullName>
    </submittedName>
</protein>
<dbReference type="PROSITE" id="PS51832">
    <property type="entry name" value="HD_GYP"/>
    <property type="match status" value="1"/>
</dbReference>
<gene>
    <name evidence="2" type="ORF">EDC39_105178</name>
</gene>
<evidence type="ECO:0000313" key="2">
    <source>
        <dbReference type="EMBL" id="TYO98809.1"/>
    </source>
</evidence>
<proteinExistence type="predicted"/>
<dbReference type="Gene3D" id="1.10.3210.10">
    <property type="entry name" value="Hypothetical protein af1432"/>
    <property type="match status" value="1"/>
</dbReference>
<dbReference type="SUPFAM" id="SSF55781">
    <property type="entry name" value="GAF domain-like"/>
    <property type="match status" value="1"/>
</dbReference>
<keyword evidence="2" id="KW-0808">Transferase</keyword>